<evidence type="ECO:0000256" key="3">
    <source>
        <dbReference type="ARBA" id="ARBA00023054"/>
    </source>
</evidence>
<protein>
    <submittedName>
        <fullName evidence="5">HlyD family secretion protein</fullName>
    </submittedName>
</protein>
<dbReference type="Gene3D" id="1.10.287.470">
    <property type="entry name" value="Helix hairpin bin"/>
    <property type="match status" value="1"/>
</dbReference>
<evidence type="ECO:0000313" key="5">
    <source>
        <dbReference type="EMBL" id="SMP77640.1"/>
    </source>
</evidence>
<feature type="domain" description="YknX-like C-terminal permuted SH3-like" evidence="4">
    <location>
        <begin position="330"/>
        <end position="397"/>
    </location>
</feature>
<organism evidence="5 6">
    <name type="scientific">Neorhodopirellula lusitana</name>
    <dbReference type="NCBI Taxonomy" id="445327"/>
    <lineage>
        <taxon>Bacteria</taxon>
        <taxon>Pseudomonadati</taxon>
        <taxon>Planctomycetota</taxon>
        <taxon>Planctomycetia</taxon>
        <taxon>Pirellulales</taxon>
        <taxon>Pirellulaceae</taxon>
        <taxon>Neorhodopirellula</taxon>
    </lineage>
</organism>
<comment type="caution">
    <text evidence="5">The sequence shown here is derived from an EMBL/GenBank/DDBJ whole genome shotgun (WGS) entry which is preliminary data.</text>
</comment>
<dbReference type="NCBIfam" id="TIGR01730">
    <property type="entry name" value="RND_mfp"/>
    <property type="match status" value="1"/>
</dbReference>
<reference evidence="5 6" key="1">
    <citation type="submission" date="2017-05" db="EMBL/GenBank/DDBJ databases">
        <authorList>
            <person name="Varghese N."/>
            <person name="Submissions S."/>
        </authorList>
    </citation>
    <scope>NUCLEOTIDE SEQUENCE [LARGE SCALE GENOMIC DNA]</scope>
    <source>
        <strain evidence="5 6">DSM 25457</strain>
    </source>
</reference>
<dbReference type="Pfam" id="PF25989">
    <property type="entry name" value="YknX_C"/>
    <property type="match status" value="1"/>
</dbReference>
<comment type="subcellular location">
    <subcellularLocation>
        <location evidence="1">Cell envelope</location>
    </subcellularLocation>
</comment>
<dbReference type="InterPro" id="IPR050465">
    <property type="entry name" value="UPF0194_transport"/>
</dbReference>
<dbReference type="Proteomes" id="UP001158067">
    <property type="component" value="Unassembled WGS sequence"/>
</dbReference>
<keyword evidence="6" id="KW-1185">Reference proteome</keyword>
<evidence type="ECO:0000313" key="6">
    <source>
        <dbReference type="Proteomes" id="UP001158067"/>
    </source>
</evidence>
<keyword evidence="3" id="KW-0175">Coiled coil</keyword>
<sequence length="401" mass="43829">MRFSLKTLLWGTLVIALAIVAVLSLNPKPVLVQAALVKVGPLRETVQEDGKTRIREKYTVSAPVSGRLSRIELNPGDHLTEKTLLAVILPSDPAMLDKRAMAEANAQVQGAEAALLRADSRVEQARINAELSDTKFNRAKKLAANRAASMEEYDIAKAERLLATQEIETAEFDVEIAKFELKMARAALDQFSTEADDAIVKPFEIFSPIAGRVLRVMQESSTVVSVGTPLIELGDPSNLEIEIDVLSTDAVRIQSGAELTIEHWGGSTPLRGNVRVVEPGAFTKVSSLGVEEQRVNIIADFNEPPERIASLGDGYRVEARITVNEIDQALLVPNSALFRHDRKWHVLEILGGEAILTPVQIGLQNEEQTQIIDGLDAGSRVIEYPSDQLKPGTPVRVEANR</sequence>
<dbReference type="Gene3D" id="2.40.50.100">
    <property type="match status" value="1"/>
</dbReference>
<dbReference type="EMBL" id="FXUG01000023">
    <property type="protein sequence ID" value="SMP77640.1"/>
    <property type="molecule type" value="Genomic_DNA"/>
</dbReference>
<comment type="similarity">
    <text evidence="2">Belongs to the membrane fusion protein (MFP) (TC 8.A.1) family.</text>
</comment>
<evidence type="ECO:0000256" key="1">
    <source>
        <dbReference type="ARBA" id="ARBA00004196"/>
    </source>
</evidence>
<evidence type="ECO:0000259" key="4">
    <source>
        <dbReference type="Pfam" id="PF25989"/>
    </source>
</evidence>
<dbReference type="RefSeq" id="WP_283435400.1">
    <property type="nucleotide sequence ID" value="NZ_FXUG01000023.1"/>
</dbReference>
<evidence type="ECO:0000256" key="2">
    <source>
        <dbReference type="ARBA" id="ARBA00009477"/>
    </source>
</evidence>
<dbReference type="InterPro" id="IPR006143">
    <property type="entry name" value="RND_pump_MFP"/>
</dbReference>
<dbReference type="Gene3D" id="2.40.30.170">
    <property type="match status" value="1"/>
</dbReference>
<proteinExistence type="inferred from homology"/>
<accession>A0ABY1QPS7</accession>
<dbReference type="Gene3D" id="2.40.420.20">
    <property type="match status" value="1"/>
</dbReference>
<name>A0ABY1QPS7_9BACT</name>
<gene>
    <name evidence="5" type="ORF">SAMN06265222_12366</name>
</gene>
<dbReference type="PANTHER" id="PTHR32347">
    <property type="entry name" value="EFFLUX SYSTEM COMPONENT YKNX-RELATED"/>
    <property type="match status" value="1"/>
</dbReference>
<dbReference type="PANTHER" id="PTHR32347:SF29">
    <property type="entry name" value="UPF0194 MEMBRANE PROTEIN YBHG"/>
    <property type="match status" value="1"/>
</dbReference>
<dbReference type="InterPro" id="IPR058637">
    <property type="entry name" value="YknX-like_C"/>
</dbReference>